<dbReference type="RefSeq" id="WP_130391280.1">
    <property type="nucleotide sequence ID" value="NZ_SGXM01000002.1"/>
</dbReference>
<feature type="compositionally biased region" description="Gly residues" evidence="1">
    <location>
        <begin position="87"/>
        <end position="100"/>
    </location>
</feature>
<reference evidence="3 4" key="1">
    <citation type="journal article" date="2015" name="Stand. Genomic Sci.">
        <title>Genomic Encyclopedia of Bacterial and Archaeal Type Strains, Phase III: the genomes of soil and plant-associated and newly described type strains.</title>
        <authorList>
            <person name="Whitman W.B."/>
            <person name="Woyke T."/>
            <person name="Klenk H.P."/>
            <person name="Zhou Y."/>
            <person name="Lilburn T.G."/>
            <person name="Beck B.J."/>
            <person name="De Vos P."/>
            <person name="Vandamme P."/>
            <person name="Eisen J.A."/>
            <person name="Garrity G."/>
            <person name="Hugenholtz P."/>
            <person name="Kyrpides N.C."/>
        </authorList>
    </citation>
    <scope>NUCLEOTIDE SEQUENCE [LARGE SCALE GENOMIC DNA]</scope>
    <source>
        <strain evidence="3 4">ASC-9842</strain>
    </source>
</reference>
<evidence type="ECO:0000256" key="1">
    <source>
        <dbReference type="SAM" id="MobiDB-lite"/>
    </source>
</evidence>
<gene>
    <name evidence="3" type="ORF">EV147_2266</name>
</gene>
<dbReference type="Gene3D" id="3.30.1340.30">
    <property type="match status" value="1"/>
</dbReference>
<feature type="region of interest" description="Disordered" evidence="1">
    <location>
        <begin position="74"/>
        <end position="153"/>
    </location>
</feature>
<dbReference type="OrthoDB" id="8963247at2"/>
<evidence type="ECO:0000313" key="3">
    <source>
        <dbReference type="EMBL" id="RZT39072.1"/>
    </source>
</evidence>
<evidence type="ECO:0000259" key="2">
    <source>
        <dbReference type="PROSITE" id="PS50914"/>
    </source>
</evidence>
<dbReference type="Pfam" id="PF04972">
    <property type="entry name" value="BON"/>
    <property type="match status" value="1"/>
</dbReference>
<dbReference type="PANTHER" id="PTHR34606:SF15">
    <property type="entry name" value="BON DOMAIN-CONTAINING PROTEIN"/>
    <property type="match status" value="1"/>
</dbReference>
<dbReference type="AlphaFoldDB" id="A0A4Q7S279"/>
<dbReference type="InterPro" id="IPR007055">
    <property type="entry name" value="BON_dom"/>
</dbReference>
<feature type="compositionally biased region" description="Polar residues" evidence="1">
    <location>
        <begin position="51"/>
        <end position="60"/>
    </location>
</feature>
<dbReference type="InterPro" id="IPR051686">
    <property type="entry name" value="Lipoprotein_DolP"/>
</dbReference>
<dbReference type="Proteomes" id="UP000291078">
    <property type="component" value="Unassembled WGS sequence"/>
</dbReference>
<organism evidence="3 4">
    <name type="scientific">Cupriavidus agavae</name>
    <dbReference type="NCBI Taxonomy" id="1001822"/>
    <lineage>
        <taxon>Bacteria</taxon>
        <taxon>Pseudomonadati</taxon>
        <taxon>Pseudomonadota</taxon>
        <taxon>Betaproteobacteria</taxon>
        <taxon>Burkholderiales</taxon>
        <taxon>Burkholderiaceae</taxon>
        <taxon>Cupriavidus</taxon>
    </lineage>
</organism>
<evidence type="ECO:0000313" key="4">
    <source>
        <dbReference type="Proteomes" id="UP000291078"/>
    </source>
</evidence>
<comment type="caution">
    <text evidence="3">The sequence shown here is derived from an EMBL/GenBank/DDBJ whole genome shotgun (WGS) entry which is preliminary data.</text>
</comment>
<feature type="compositionally biased region" description="Basic and acidic residues" evidence="1">
    <location>
        <begin position="41"/>
        <end position="50"/>
    </location>
</feature>
<dbReference type="PROSITE" id="PS50914">
    <property type="entry name" value="BON"/>
    <property type="match status" value="1"/>
</dbReference>
<name>A0A4Q7S279_9BURK</name>
<proteinExistence type="predicted"/>
<accession>A0A4Q7S279</accession>
<dbReference type="EMBL" id="SGXM01000002">
    <property type="protein sequence ID" value="RZT39072.1"/>
    <property type="molecule type" value="Genomic_DNA"/>
</dbReference>
<keyword evidence="4" id="KW-1185">Reference proteome</keyword>
<dbReference type="PANTHER" id="PTHR34606">
    <property type="entry name" value="BON DOMAIN-CONTAINING PROTEIN"/>
    <property type="match status" value="1"/>
</dbReference>
<feature type="domain" description="BON" evidence="2">
    <location>
        <begin position="157"/>
        <end position="225"/>
    </location>
</feature>
<protein>
    <submittedName>
        <fullName evidence="3">BON domain-containing protein</fullName>
    </submittedName>
</protein>
<sequence>MNRSDDYGRRRRPDQRYGGFEEGYGRRAPGGNTVYYPGRSVQEERLDESSPHSQGYVSAYSNGYEDGYQAGLRAAQEGTSAADQGWRGNGGRFGSQGGGEYLRSDPRGARSGTGYEDYGVEAGRNFRQRPHVHEKDSPARGAYGYARPTGPKNYQRSDARLQEEVCERLAHAPAIDVSEVTVSVSGSVVTLTGSVDNRRTKYAVEDIADDTYGVTDVINQIQVRPYGVLASE</sequence>
<feature type="region of interest" description="Disordered" evidence="1">
    <location>
        <begin position="1"/>
        <end position="60"/>
    </location>
</feature>